<protein>
    <submittedName>
        <fullName evidence="1">Uncharacterized protein</fullName>
    </submittedName>
</protein>
<reference evidence="1 2" key="1">
    <citation type="submission" date="2014-05" db="EMBL/GenBank/DDBJ databases">
        <title>ATOL: Assembling a taxonomically balanced genome-scale reconstruction of the evolutionary history of the Enterobacteriaceae.</title>
        <authorList>
            <person name="Plunkett G.III."/>
            <person name="Neeno-Eckwall E.C."/>
            <person name="Glasner J.D."/>
            <person name="Perna N.T."/>
        </authorList>
    </citation>
    <scope>NUCLEOTIDE SEQUENCE [LARGE SCALE GENOMIC DNA]</scope>
    <source>
        <strain evidence="1 2">ATCC 33301</strain>
    </source>
</reference>
<proteinExistence type="predicted"/>
<evidence type="ECO:0000313" key="2">
    <source>
        <dbReference type="Proteomes" id="UP000028602"/>
    </source>
</evidence>
<name>A0A085JAJ3_9GAMM</name>
<gene>
    <name evidence="1" type="ORF">GTPT_3094</name>
</gene>
<dbReference type="Proteomes" id="UP000028602">
    <property type="component" value="Unassembled WGS sequence"/>
</dbReference>
<dbReference type="EMBL" id="JMPR01000047">
    <property type="protein sequence ID" value="KFD17489.1"/>
    <property type="molecule type" value="Genomic_DNA"/>
</dbReference>
<comment type="caution">
    <text evidence="1">The sequence shown here is derived from an EMBL/GenBank/DDBJ whole genome shotgun (WGS) entry which is preliminary data.</text>
</comment>
<keyword evidence="2" id="KW-1185">Reference proteome</keyword>
<sequence>MVAGGTAAKEVRRKCPFEPGLVFRQASRVAAEKPYSGLNRRRELMHRFSPESAASPSSDFILSGGPEKSRFPACFPA</sequence>
<accession>A0A085JAJ3</accession>
<evidence type="ECO:0000313" key="1">
    <source>
        <dbReference type="EMBL" id="KFD17489.1"/>
    </source>
</evidence>
<dbReference type="AlphaFoldDB" id="A0A085JAJ3"/>
<organism evidence="1 2">
    <name type="scientific">Tatumella ptyseos ATCC 33301</name>
    <dbReference type="NCBI Taxonomy" id="1005995"/>
    <lineage>
        <taxon>Bacteria</taxon>
        <taxon>Pseudomonadati</taxon>
        <taxon>Pseudomonadota</taxon>
        <taxon>Gammaproteobacteria</taxon>
        <taxon>Enterobacterales</taxon>
        <taxon>Erwiniaceae</taxon>
        <taxon>Tatumella</taxon>
    </lineage>
</organism>